<name>A0A1Z1M1W8_9FLOR</name>
<proteinExistence type="predicted"/>
<dbReference type="AlphaFoldDB" id="A0A1Z1M1W8"/>
<accession>A0A1Z1M1W8</accession>
<dbReference type="RefSeq" id="YP_009391629.1">
    <property type="nucleotide sequence ID" value="NC_035259.1"/>
</dbReference>
<organism evidence="1">
    <name type="scientific">Laurenciella marilzae</name>
    <dbReference type="NCBI Taxonomy" id="1413812"/>
    <lineage>
        <taxon>Eukaryota</taxon>
        <taxon>Rhodophyta</taxon>
        <taxon>Florideophyceae</taxon>
        <taxon>Rhodymeniophycidae</taxon>
        <taxon>Ceramiales</taxon>
        <taxon>Rhodomelaceae</taxon>
        <taxon>Laurencieae</taxon>
        <taxon>Laurenciella</taxon>
    </lineage>
</organism>
<protein>
    <submittedName>
        <fullName evidence="1">Uncharacterized protein</fullName>
    </submittedName>
</protein>
<gene>
    <name evidence="1" type="primary">ycf58</name>
</gene>
<reference evidence="1" key="1">
    <citation type="journal article" date="2017" name="J. Phycol.">
        <title>Analysis of chloroplast genomes and a supermatrix inform reclassification of the Rhodomelaceae (Rhodophyta).</title>
        <authorList>
            <person name="Diaz-Tapia P."/>
            <person name="Maggs C.A."/>
            <person name="West J.A."/>
            <person name="Verbruggen H."/>
        </authorList>
    </citation>
    <scope>NUCLEOTIDE SEQUENCE</scope>
    <source>
        <strain evidence="1">HV1501</strain>
    </source>
</reference>
<sequence>MTLSLDFITEYFTGKWFTQLSTYLVNTHKQELYLKDLDICITKIQNKNYIISKNYQSIAINISNETLNRELQLHKVNHLNNTIYVIFDRIEDNLFKINYTITRSKYTYEEYLYLINQNLMFSIGILRNKYNYGYYGIITTSYIKLKD</sequence>
<keyword evidence="1" id="KW-0150">Chloroplast</keyword>
<dbReference type="EMBL" id="MF101410">
    <property type="protein sequence ID" value="ARW59773.1"/>
    <property type="molecule type" value="Genomic_DNA"/>
</dbReference>
<geneLocation type="chloroplast" evidence="1"/>
<dbReference type="GeneID" id="33348015"/>
<keyword evidence="1" id="KW-0934">Plastid</keyword>
<evidence type="ECO:0000313" key="1">
    <source>
        <dbReference type="EMBL" id="ARW59773.1"/>
    </source>
</evidence>